<sequence length="382" mass="42054">MSVSEILWIILTSVLGVQLIFALWNVTCLPKIRSFPADRLLHPDTLVSVLIPARNEKLHIEGCLESVLASDTSGFRMEVLVLDDRSEDETASIIQAIANRDARVRLLGGAEPPAGWMGKSYACHQLVQEAKGDWFMFVDADVRLEPEAIRQTVAAGCDQGRGLVTGFPYQVAKTWMEKLVVPMMVFTIISHLPIFMVRRSSSPLFVAATGAFLLIHRSSYEASGGHAAIQGDLVDDMSLAKAIKRAGHPVMLVDVHELVSTRMYQNGLEVWNGYKKNMYEGTGRRDVLLLGTLLMYTVMYLVPPIGLVFGLYSGSSTSMIYGIIGTLLGMGVKRVADQAGGQPWWLAWLQPISMACVIGIGMASWRAGRSGKGYVWKGRRYS</sequence>
<accession>A0A7Y6BZD7</accession>
<dbReference type="RefSeq" id="WP_175396681.1">
    <property type="nucleotide sequence ID" value="NZ_JABMCB010000190.1"/>
</dbReference>
<dbReference type="PANTHER" id="PTHR43646">
    <property type="entry name" value="GLYCOSYLTRANSFERASE"/>
    <property type="match status" value="1"/>
</dbReference>
<dbReference type="InterPro" id="IPR001173">
    <property type="entry name" value="Glyco_trans_2-like"/>
</dbReference>
<feature type="transmembrane region" description="Helical" evidence="1">
    <location>
        <begin position="6"/>
        <end position="26"/>
    </location>
</feature>
<keyword evidence="4" id="KW-1185">Reference proteome</keyword>
<dbReference type="Gene3D" id="3.90.550.10">
    <property type="entry name" value="Spore Coat Polysaccharide Biosynthesis Protein SpsA, Chain A"/>
    <property type="match status" value="1"/>
</dbReference>
<evidence type="ECO:0000313" key="4">
    <source>
        <dbReference type="Proteomes" id="UP000526125"/>
    </source>
</evidence>
<feature type="domain" description="Glycosyltransferase 2-like" evidence="2">
    <location>
        <begin position="48"/>
        <end position="221"/>
    </location>
</feature>
<proteinExistence type="predicted"/>
<evidence type="ECO:0000259" key="2">
    <source>
        <dbReference type="Pfam" id="PF00535"/>
    </source>
</evidence>
<dbReference type="InterPro" id="IPR029044">
    <property type="entry name" value="Nucleotide-diphossugar_trans"/>
</dbReference>
<dbReference type="GO" id="GO:0016740">
    <property type="term" value="F:transferase activity"/>
    <property type="evidence" value="ECO:0007669"/>
    <property type="project" value="UniProtKB-KW"/>
</dbReference>
<evidence type="ECO:0000256" key="1">
    <source>
        <dbReference type="SAM" id="Phobius"/>
    </source>
</evidence>
<feature type="transmembrane region" description="Helical" evidence="1">
    <location>
        <begin position="287"/>
        <end position="312"/>
    </location>
</feature>
<keyword evidence="3" id="KW-0808">Transferase</keyword>
<gene>
    <name evidence="3" type="ORF">HP552_17450</name>
</gene>
<reference evidence="3 4" key="1">
    <citation type="submission" date="2020-05" db="EMBL/GenBank/DDBJ databases">
        <title>Genome Sequencing of Type Strains.</title>
        <authorList>
            <person name="Lemaire J.F."/>
            <person name="Inderbitzin P."/>
            <person name="Gregorio O.A."/>
            <person name="Collins S.B."/>
            <person name="Wespe N."/>
            <person name="Knight-Connoni V."/>
        </authorList>
    </citation>
    <scope>NUCLEOTIDE SEQUENCE [LARGE SCALE GENOMIC DNA]</scope>
    <source>
        <strain evidence="3 4">LMG 21957</strain>
    </source>
</reference>
<name>A0A7Y6BZD7_9BACL</name>
<organism evidence="3 4">
    <name type="scientific">Paenibacillus xylanilyticus</name>
    <dbReference type="NCBI Taxonomy" id="248903"/>
    <lineage>
        <taxon>Bacteria</taxon>
        <taxon>Bacillati</taxon>
        <taxon>Bacillota</taxon>
        <taxon>Bacilli</taxon>
        <taxon>Bacillales</taxon>
        <taxon>Paenibacillaceae</taxon>
        <taxon>Paenibacillus</taxon>
    </lineage>
</organism>
<dbReference type="Proteomes" id="UP000526125">
    <property type="component" value="Unassembled WGS sequence"/>
</dbReference>
<protein>
    <submittedName>
        <fullName evidence="3">Glycosyltransferase</fullName>
    </submittedName>
</protein>
<dbReference type="AlphaFoldDB" id="A0A7Y6BZD7"/>
<evidence type="ECO:0000313" key="3">
    <source>
        <dbReference type="EMBL" id="NUU77000.1"/>
    </source>
</evidence>
<dbReference type="EMBL" id="JABMCB010000190">
    <property type="protein sequence ID" value="NUU77000.1"/>
    <property type="molecule type" value="Genomic_DNA"/>
</dbReference>
<keyword evidence="1" id="KW-0812">Transmembrane</keyword>
<feature type="transmembrane region" description="Helical" evidence="1">
    <location>
        <begin position="348"/>
        <end position="367"/>
    </location>
</feature>
<keyword evidence="1" id="KW-1133">Transmembrane helix</keyword>
<dbReference type="Pfam" id="PF00535">
    <property type="entry name" value="Glycos_transf_2"/>
    <property type="match status" value="1"/>
</dbReference>
<comment type="caution">
    <text evidence="3">The sequence shown here is derived from an EMBL/GenBank/DDBJ whole genome shotgun (WGS) entry which is preliminary data.</text>
</comment>
<keyword evidence="1" id="KW-0472">Membrane</keyword>
<dbReference type="SUPFAM" id="SSF53448">
    <property type="entry name" value="Nucleotide-diphospho-sugar transferases"/>
    <property type="match status" value="1"/>
</dbReference>
<dbReference type="PANTHER" id="PTHR43646:SF3">
    <property type="entry name" value="SLR1566 PROTEIN"/>
    <property type="match status" value="1"/>
</dbReference>